<protein>
    <submittedName>
        <fullName evidence="1">Uncharacterized protein</fullName>
    </submittedName>
</protein>
<evidence type="ECO:0000313" key="2">
    <source>
        <dbReference type="Proteomes" id="UP000295270"/>
    </source>
</evidence>
<sequence>MFRAGIMFHLCSVNLKHNQNNEAHYLKTIFNNFNFIYYGNTSSKFQDY</sequence>
<name>A0ABY2B3H2_9FLAO</name>
<comment type="caution">
    <text evidence="1">The sequence shown here is derived from an EMBL/GenBank/DDBJ whole genome shotgun (WGS) entry which is preliminary data.</text>
</comment>
<evidence type="ECO:0000313" key="1">
    <source>
        <dbReference type="EMBL" id="TCN60079.1"/>
    </source>
</evidence>
<gene>
    <name evidence="1" type="ORF">EV142_102699</name>
</gene>
<proteinExistence type="predicted"/>
<accession>A0ABY2B3H2</accession>
<dbReference type="Proteomes" id="UP000295270">
    <property type="component" value="Unassembled WGS sequence"/>
</dbReference>
<dbReference type="EMBL" id="SLWA01000002">
    <property type="protein sequence ID" value="TCN60079.1"/>
    <property type="molecule type" value="Genomic_DNA"/>
</dbReference>
<reference evidence="1 2" key="1">
    <citation type="journal article" date="2015" name="Stand. Genomic Sci.">
        <title>Genomic Encyclopedia of Bacterial and Archaeal Type Strains, Phase III: the genomes of soil and plant-associated and newly described type strains.</title>
        <authorList>
            <person name="Whitman W.B."/>
            <person name="Woyke T."/>
            <person name="Klenk H.P."/>
            <person name="Zhou Y."/>
            <person name="Lilburn T.G."/>
            <person name="Beck B.J."/>
            <person name="De Vos P."/>
            <person name="Vandamme P."/>
            <person name="Eisen J.A."/>
            <person name="Garrity G."/>
            <person name="Hugenholtz P."/>
            <person name="Kyrpides N.C."/>
        </authorList>
    </citation>
    <scope>NUCLEOTIDE SEQUENCE [LARGE SCALE GENOMIC DNA]</scope>
    <source>
        <strain evidence="1 2">P5626</strain>
    </source>
</reference>
<organism evidence="1 2">
    <name type="scientific">Flavobacterium circumlabens</name>
    <dbReference type="NCBI Taxonomy" id="2133765"/>
    <lineage>
        <taxon>Bacteria</taxon>
        <taxon>Pseudomonadati</taxon>
        <taxon>Bacteroidota</taxon>
        <taxon>Flavobacteriia</taxon>
        <taxon>Flavobacteriales</taxon>
        <taxon>Flavobacteriaceae</taxon>
        <taxon>Flavobacterium</taxon>
    </lineage>
</organism>
<keyword evidence="2" id="KW-1185">Reference proteome</keyword>